<evidence type="ECO:0000256" key="1">
    <source>
        <dbReference type="SAM" id="MobiDB-lite"/>
    </source>
</evidence>
<evidence type="ECO:0000259" key="2">
    <source>
        <dbReference type="Pfam" id="PF03399"/>
    </source>
</evidence>
<proteinExistence type="predicted"/>
<dbReference type="Gene3D" id="1.25.40.990">
    <property type="match status" value="1"/>
</dbReference>
<gene>
    <name evidence="4" type="primary">SAC3D1</name>
</gene>
<dbReference type="Proteomes" id="UP000515159">
    <property type="component" value="Chromosome 8"/>
</dbReference>
<dbReference type="Pfam" id="PF03399">
    <property type="entry name" value="SAC3_GANP"/>
    <property type="match status" value="1"/>
</dbReference>
<dbReference type="GO" id="GO:0005819">
    <property type="term" value="C:spindle"/>
    <property type="evidence" value="ECO:0007669"/>
    <property type="project" value="TreeGrafter"/>
</dbReference>
<dbReference type="InterPro" id="IPR045107">
    <property type="entry name" value="SAC3/GANP/THP3"/>
</dbReference>
<feature type="domain" description="SAC3/GANP/THP3 conserved" evidence="2">
    <location>
        <begin position="27"/>
        <end position="314"/>
    </location>
</feature>
<feature type="region of interest" description="Disordered" evidence="1">
    <location>
        <begin position="50"/>
        <end position="78"/>
    </location>
</feature>
<dbReference type="AlphaFoldDB" id="A0A6P8RXG1"/>
<dbReference type="RefSeq" id="XP_033809838.1">
    <property type="nucleotide sequence ID" value="XM_033953947.1"/>
</dbReference>
<dbReference type="CTD" id="29901"/>
<dbReference type="InParanoid" id="A0A6P8RXG1"/>
<dbReference type="GO" id="GO:0005813">
    <property type="term" value="C:centrosome"/>
    <property type="evidence" value="ECO:0007669"/>
    <property type="project" value="TreeGrafter"/>
</dbReference>
<dbReference type="FunCoup" id="A0A6P8RXG1">
    <property type="interactions" value="269"/>
</dbReference>
<dbReference type="PANTHER" id="PTHR12436">
    <property type="entry name" value="80 KDA MCM3-ASSOCIATED PROTEIN"/>
    <property type="match status" value="1"/>
</dbReference>
<evidence type="ECO:0000313" key="4">
    <source>
        <dbReference type="RefSeq" id="XP_033809838.1"/>
    </source>
</evidence>
<dbReference type="KEGG" id="gsh:117364591"/>
<dbReference type="OrthoDB" id="264795at2759"/>
<protein>
    <submittedName>
        <fullName evidence="4">SAC3 domain-containing protein 1</fullName>
    </submittedName>
</protein>
<evidence type="ECO:0000313" key="3">
    <source>
        <dbReference type="Proteomes" id="UP000515159"/>
    </source>
</evidence>
<dbReference type="GO" id="GO:0051298">
    <property type="term" value="P:centrosome duplication"/>
    <property type="evidence" value="ECO:0007669"/>
    <property type="project" value="TreeGrafter"/>
</dbReference>
<reference evidence="4" key="1">
    <citation type="submission" date="2025-08" db="UniProtKB">
        <authorList>
            <consortium name="RefSeq"/>
        </authorList>
    </citation>
    <scope>IDENTIFICATION</scope>
</reference>
<keyword evidence="3" id="KW-1185">Reference proteome</keyword>
<accession>A0A6P8RXG1</accession>
<organism evidence="3 4">
    <name type="scientific">Geotrypetes seraphini</name>
    <name type="common">Gaboon caecilian</name>
    <name type="synonym">Caecilia seraphini</name>
    <dbReference type="NCBI Taxonomy" id="260995"/>
    <lineage>
        <taxon>Eukaryota</taxon>
        <taxon>Metazoa</taxon>
        <taxon>Chordata</taxon>
        <taxon>Craniata</taxon>
        <taxon>Vertebrata</taxon>
        <taxon>Euteleostomi</taxon>
        <taxon>Amphibia</taxon>
        <taxon>Gymnophiona</taxon>
        <taxon>Geotrypetes</taxon>
    </lineage>
</organism>
<dbReference type="GO" id="GO:0005634">
    <property type="term" value="C:nucleus"/>
    <property type="evidence" value="ECO:0007669"/>
    <property type="project" value="TreeGrafter"/>
</dbReference>
<dbReference type="GO" id="GO:0051225">
    <property type="term" value="P:spindle assembly"/>
    <property type="evidence" value="ECO:0007669"/>
    <property type="project" value="TreeGrafter"/>
</dbReference>
<dbReference type="GeneID" id="117364591"/>
<dbReference type="PANTHER" id="PTHR12436:SF38">
    <property type="entry name" value="SAC3 DOMAIN-CONTAINING PROTEIN 1"/>
    <property type="match status" value="1"/>
</dbReference>
<name>A0A6P8RXG1_GEOSA</name>
<sequence>MTRLKKMDSIHNTAACEHFPLGTCRSMCPEQERKERELQHRLHRFEMLAGTEDSHLPQADPQKTVKEYSRPAAGKNASQLSDLRPPAVLLKTVWYLVEEVVPRTDASWGEIYTFVSDRLRAVRQDMIVQRVQGETCTALLEPIIAFLLCASYFMICEASKPHHFDSTLHAGHVRECFSWLLQCYKDGSPGREAEFQALVLLYDLGSPVALHHALQLSPRIRETPEVQAALAVNWAHLEGNYVRFFRLLRRLSYLQSIAVHLHIAPCRSYALRVLNHGYSSRDSRFPLGLLASLLALDSQEQAANLCQIHSLMVTPDAVAFHKAAFKDSPGPPMHESSHELVDRKLEGLMLPEIIKDQCS</sequence>
<dbReference type="InterPro" id="IPR005062">
    <property type="entry name" value="SAC3/GANP/THP3_conserved"/>
</dbReference>